<dbReference type="InterPro" id="IPR035897">
    <property type="entry name" value="Toll_tir_struct_dom_sf"/>
</dbReference>
<evidence type="ECO:0000259" key="1">
    <source>
        <dbReference type="PROSITE" id="PS51534"/>
    </source>
</evidence>
<sequence length="540" mass="61645">MLYRGNPIEGSNPSLSVHCPAEPDSLQTDSRALHLRGTDCPGVLMIARGSLTQIGMPVPPRVFISYSWSSQEHQDCIRQWAERMRNDGIDVVIDVWDLRPGNDNYAFMERMVTDQSVTRVLIFSDSEYATKADARTGGVGTESQIISREVYEKVEQSKFIPVVCERDDSGEPCLPTFLKSRRYIDFSGSDPDKVVNGEWEELIRELYDRPVHQKPPLGQAPTYITTDVSVLASPAAGKFAALEQAITKKNPRLKTYRKDFLQACYDKADRLRIRERPDVTKMGERVLEDCGKLKLVRDHIVDWVLLESNSNLSEEEFGEALINFLEQLIELKSRPPELDSWDDTWFEAHGVFAYETFLYIVAALMKAGAFRILHRIFTSSYLLPETEVQGSDRFGMFDRFCFWSKMLQIPAPKGPNKCPAPAELIKCQADLRDLPFPDIMQAELLVLMMTFITDDTCWVPLTLHYALPDSLFPFFQRAAQHRNFQKLATITGIDSVAQLREAMIVGRNRLEQKNYFSTILNAIDVDIINVWNSMNMDTIR</sequence>
<evidence type="ECO:0000313" key="2">
    <source>
        <dbReference type="EMBL" id="TGG96209.1"/>
    </source>
</evidence>
<name>A0A524RQU1_9CHRO</name>
<dbReference type="AlphaFoldDB" id="A0A524RQU1"/>
<dbReference type="Gene3D" id="3.40.50.10140">
    <property type="entry name" value="Toll/interleukin-1 receptor homology (TIR) domain"/>
    <property type="match status" value="1"/>
</dbReference>
<protein>
    <submittedName>
        <fullName evidence="2">TIR domain-containing protein</fullName>
    </submittedName>
</protein>
<dbReference type="InterPro" id="IPR013568">
    <property type="entry name" value="SEFIR_dom"/>
</dbReference>
<comment type="caution">
    <text evidence="2">The sequence shown here is derived from an EMBL/GenBank/DDBJ whole genome shotgun (WGS) entry which is preliminary data.</text>
</comment>
<reference evidence="2 3" key="1">
    <citation type="journal article" date="2019" name="mSystems">
        <title>Life at home and on the roam: Genomic adaptions reflect the dual lifestyle of an intracellular, facultative symbiont.</title>
        <authorList>
            <person name="Burgsdorf I."/>
        </authorList>
    </citation>
    <scope>NUCLEOTIDE SEQUENCE [LARGE SCALE GENOMIC DNA]</scope>
    <source>
        <strain evidence="2">277cV</strain>
    </source>
</reference>
<dbReference type="InterPro" id="IPR000157">
    <property type="entry name" value="TIR_dom"/>
</dbReference>
<evidence type="ECO:0000313" key="3">
    <source>
        <dbReference type="Proteomes" id="UP000317990"/>
    </source>
</evidence>
<dbReference type="PROSITE" id="PS51534">
    <property type="entry name" value="SEFIR"/>
    <property type="match status" value="1"/>
</dbReference>
<feature type="domain" description="SEFIR" evidence="1">
    <location>
        <begin position="59"/>
        <end position="195"/>
    </location>
</feature>
<dbReference type="Proteomes" id="UP000317990">
    <property type="component" value="Unassembled WGS sequence"/>
</dbReference>
<dbReference type="EMBL" id="SRMO01000026">
    <property type="protein sequence ID" value="TGG96209.1"/>
    <property type="molecule type" value="Genomic_DNA"/>
</dbReference>
<organism evidence="2 3">
    <name type="scientific">Aphanocapsa feldmannii 277cV</name>
    <dbReference type="NCBI Taxonomy" id="2507553"/>
    <lineage>
        <taxon>Bacteria</taxon>
        <taxon>Bacillati</taxon>
        <taxon>Cyanobacteriota</taxon>
        <taxon>Cyanophyceae</taxon>
        <taxon>Oscillatoriophycideae</taxon>
        <taxon>Chroococcales</taxon>
        <taxon>Microcystaceae</taxon>
        <taxon>Aphanocapsa</taxon>
    </lineage>
</organism>
<dbReference type="SUPFAM" id="SSF52200">
    <property type="entry name" value="Toll/Interleukin receptor TIR domain"/>
    <property type="match status" value="1"/>
</dbReference>
<proteinExistence type="predicted"/>
<accession>A0A524RQU1</accession>
<dbReference type="Pfam" id="PF13676">
    <property type="entry name" value="TIR_2"/>
    <property type="match status" value="1"/>
</dbReference>
<dbReference type="GO" id="GO:0007165">
    <property type="term" value="P:signal transduction"/>
    <property type="evidence" value="ECO:0007669"/>
    <property type="project" value="InterPro"/>
</dbReference>
<gene>
    <name evidence="2" type="ORF">ERJ67_01160</name>
</gene>